<evidence type="ECO:0000259" key="17">
    <source>
        <dbReference type="PROSITE" id="PS50262"/>
    </source>
</evidence>
<evidence type="ECO:0000256" key="1">
    <source>
        <dbReference type="ARBA" id="ARBA00004370"/>
    </source>
</evidence>
<comment type="caution">
    <text evidence="18">The sequence shown here is derived from an EMBL/GenBank/DDBJ whole genome shotgun (WGS) entry which is preliminary data.</text>
</comment>
<feature type="binding site" evidence="12">
    <location>
        <position position="286"/>
    </location>
    <ligand>
        <name>a protein</name>
        <dbReference type="ChEBI" id="CHEBI:16541"/>
    </ligand>
    <ligandPart>
        <name>C-terminal Xaa-(2S)-2-hydroxyglycine residue</name>
        <dbReference type="ChEBI" id="CHEBI:142768"/>
    </ligandPart>
</feature>
<evidence type="ECO:0000256" key="10">
    <source>
        <dbReference type="ARBA" id="ARBA00023180"/>
    </source>
</evidence>
<dbReference type="EMBL" id="CAJNON010000463">
    <property type="protein sequence ID" value="CAF1275441.1"/>
    <property type="molecule type" value="Genomic_DNA"/>
</dbReference>
<comment type="cofactor">
    <cofactor evidence="13">
        <name>Zn(2+)</name>
        <dbReference type="ChEBI" id="CHEBI:29105"/>
    </cofactor>
    <text evidence="13">Binds one Zn(2+) ion per subunit.</text>
</comment>
<feature type="binding site" evidence="12">
    <location>
        <position position="404"/>
    </location>
    <ligand>
        <name>a protein</name>
        <dbReference type="ChEBI" id="CHEBI:16541"/>
    </ligand>
    <ligandPart>
        <name>C-terminal Xaa-(2S)-2-hydroxyglycine residue</name>
        <dbReference type="ChEBI" id="CHEBI:142768"/>
    </ligandPart>
</feature>
<dbReference type="PANTHER" id="PTHR10680:SF14">
    <property type="entry name" value="PEPTIDYL-GLYCINE ALPHA-AMIDATING MONOOXYGENASE"/>
    <property type="match status" value="1"/>
</dbReference>
<keyword evidence="9 14" id="KW-1015">Disulfide bond</keyword>
<evidence type="ECO:0000256" key="7">
    <source>
        <dbReference type="ARBA" id="ARBA00022989"/>
    </source>
</evidence>
<feature type="repeat" description="NHL" evidence="15">
    <location>
        <begin position="323"/>
        <end position="364"/>
    </location>
</feature>
<evidence type="ECO:0000256" key="11">
    <source>
        <dbReference type="ARBA" id="ARBA00023239"/>
    </source>
</evidence>
<evidence type="ECO:0000256" key="6">
    <source>
        <dbReference type="ARBA" id="ARBA00022737"/>
    </source>
</evidence>
<evidence type="ECO:0000256" key="8">
    <source>
        <dbReference type="ARBA" id="ARBA00023136"/>
    </source>
</evidence>
<dbReference type="InterPro" id="IPR001258">
    <property type="entry name" value="NHL_repeat"/>
</dbReference>
<keyword evidence="13" id="KW-0862">Zinc</keyword>
<dbReference type="Gene3D" id="2.120.10.30">
    <property type="entry name" value="TolB, C-terminal domain"/>
    <property type="match status" value="1"/>
</dbReference>
<feature type="repeat" description="NHL" evidence="15">
    <location>
        <begin position="370"/>
        <end position="415"/>
    </location>
</feature>
<feature type="disulfide bond" evidence="14">
    <location>
        <begin position="447"/>
        <end position="458"/>
    </location>
</feature>
<evidence type="ECO:0000256" key="3">
    <source>
        <dbReference type="ARBA" id="ARBA00022692"/>
    </source>
</evidence>
<evidence type="ECO:0000256" key="9">
    <source>
        <dbReference type="ARBA" id="ARBA00023157"/>
    </source>
</evidence>
<dbReference type="GO" id="GO:0004504">
    <property type="term" value="F:peptidylglycine monooxygenase activity"/>
    <property type="evidence" value="ECO:0007669"/>
    <property type="project" value="TreeGrafter"/>
</dbReference>
<evidence type="ECO:0000313" key="19">
    <source>
        <dbReference type="Proteomes" id="UP000663891"/>
    </source>
</evidence>
<dbReference type="AlphaFoldDB" id="A0A815BW73"/>
<dbReference type="SUPFAM" id="SSF81321">
    <property type="entry name" value="Family A G protein-coupled receptor-like"/>
    <property type="match status" value="1"/>
</dbReference>
<evidence type="ECO:0000256" key="14">
    <source>
        <dbReference type="PIRSR" id="PIRSR600720-3"/>
    </source>
</evidence>
<keyword evidence="11" id="KW-0456">Lyase</keyword>
<feature type="transmembrane region" description="Helical" evidence="16">
    <location>
        <begin position="55"/>
        <end position="77"/>
    </location>
</feature>
<dbReference type="GO" id="GO:0006518">
    <property type="term" value="P:peptide metabolic process"/>
    <property type="evidence" value="ECO:0007669"/>
    <property type="project" value="InterPro"/>
</dbReference>
<dbReference type="Proteomes" id="UP000663891">
    <property type="component" value="Unassembled WGS sequence"/>
</dbReference>
<dbReference type="InterPro" id="IPR011042">
    <property type="entry name" value="6-blade_b-propeller_TolB-like"/>
</dbReference>
<dbReference type="Gene3D" id="1.20.1070.10">
    <property type="entry name" value="Rhodopsin 7-helix transmembrane proteins"/>
    <property type="match status" value="1"/>
</dbReference>
<feature type="transmembrane region" description="Helical" evidence="16">
    <location>
        <begin position="179"/>
        <end position="204"/>
    </location>
</feature>
<evidence type="ECO:0000313" key="18">
    <source>
        <dbReference type="EMBL" id="CAF1275441.1"/>
    </source>
</evidence>
<dbReference type="GO" id="GO:0016020">
    <property type="term" value="C:membrane"/>
    <property type="evidence" value="ECO:0007669"/>
    <property type="project" value="UniProtKB-SubCell"/>
</dbReference>
<reference evidence="18" key="1">
    <citation type="submission" date="2021-02" db="EMBL/GenBank/DDBJ databases">
        <authorList>
            <person name="Nowell W R."/>
        </authorList>
    </citation>
    <scope>NUCLEOTIDE SEQUENCE</scope>
</reference>
<name>A0A815BW73_9BILA</name>
<dbReference type="CDD" id="cd00637">
    <property type="entry name" value="7tm_classA_rhodopsin-like"/>
    <property type="match status" value="1"/>
</dbReference>
<dbReference type="SUPFAM" id="SSF63829">
    <property type="entry name" value="Calcium-dependent phosphotriesterase"/>
    <property type="match status" value="1"/>
</dbReference>
<dbReference type="OrthoDB" id="10018185at2759"/>
<feature type="binding site" evidence="13">
    <location>
        <position position="534"/>
    </location>
    <ligand>
        <name>Ca(2+)</name>
        <dbReference type="ChEBI" id="CHEBI:29108"/>
        <note>structural</note>
    </ligand>
</feature>
<keyword evidence="5" id="KW-0732">Signal</keyword>
<evidence type="ECO:0000256" key="15">
    <source>
        <dbReference type="PROSITE-ProRule" id="PRU00504"/>
    </source>
</evidence>
<evidence type="ECO:0000256" key="4">
    <source>
        <dbReference type="ARBA" id="ARBA00022723"/>
    </source>
</evidence>
<evidence type="ECO:0000256" key="16">
    <source>
        <dbReference type="SAM" id="Phobius"/>
    </source>
</evidence>
<dbReference type="GO" id="GO:0005576">
    <property type="term" value="C:extracellular region"/>
    <property type="evidence" value="ECO:0007669"/>
    <property type="project" value="TreeGrafter"/>
</dbReference>
<dbReference type="GO" id="GO:0046872">
    <property type="term" value="F:metal ion binding"/>
    <property type="evidence" value="ECO:0007669"/>
    <property type="project" value="UniProtKB-KW"/>
</dbReference>
<feature type="disulfide bond" evidence="14">
    <location>
        <begin position="384"/>
        <end position="405"/>
    </location>
</feature>
<dbReference type="Pfam" id="PF01436">
    <property type="entry name" value="NHL"/>
    <property type="match status" value="2"/>
</dbReference>
<dbReference type="PROSITE" id="PS51125">
    <property type="entry name" value="NHL"/>
    <property type="match status" value="2"/>
</dbReference>
<dbReference type="InterPro" id="IPR017452">
    <property type="entry name" value="GPCR_Rhodpsn_7TM"/>
</dbReference>
<accession>A0A815BW73</accession>
<keyword evidence="8 16" id="KW-0472">Membrane</keyword>
<gene>
    <name evidence="18" type="ORF">VCS650_LOCUS29666</name>
</gene>
<dbReference type="PANTHER" id="PTHR10680">
    <property type="entry name" value="PEPTIDYL-GLYCINE ALPHA-AMIDATING MONOOXYGENASE"/>
    <property type="match status" value="1"/>
</dbReference>
<sequence>MNTTSNILMKNLSGINNESWFIPIDITTNLCIFCSLILAIIFFVTIFFSKICRTVPMMLVTNSCFSGIIFGIVIYYMNLFKLLNDYNQIEYQDMYCSFRGYAGYASCSILNNSFLLQSIYRFVRIIYPSRLIFQSYKFQFFLILFTWIFGILYPIKFLFTNEIVYNIENQICQLPLHLSFSIIYMANFAYILPVSLTFIIYLKLVLYVKKMSKRVTVINRLNRAKQELKMLRRTVILNNSSNSILSKKPLILFSIENSIRNEIKLGQVSGLASSISNPNHLIIFHRGSRKWDQQSFPDVYNFNRKKFGAIRENTILTVNSQTGEIINQWGNNTFYMPHGLTTDNQGNLWLTDVAMHQVFKYSGNKLLLTLGELFVPGDDTKHFCKPTDVVVSKDGSNIYVSDGYCNSRIVKFDSNGKFIKQYQMPLGKMPLIVPHSLILIESLNLICVADRENQRIVCFNTKNDEGNVKYIIENTLLNTVYAITYDSTRNYIYAISGKTRFSPAIGYTFSANPNSFGSLISTWKLLDKYGEPHDLTMSLDGRSLFVGEIRPNRIISFDIFN</sequence>
<proteinExistence type="predicted"/>
<feature type="binding site" evidence="13">
    <location>
        <position position="338"/>
    </location>
    <ligand>
        <name>Zn(2+)</name>
        <dbReference type="ChEBI" id="CHEBI:29105"/>
        <note>catalytic</note>
    </ligand>
</feature>
<evidence type="ECO:0000256" key="5">
    <source>
        <dbReference type="ARBA" id="ARBA00022729"/>
    </source>
</evidence>
<dbReference type="GO" id="GO:0004598">
    <property type="term" value="F:peptidylamidoglycolate lyase activity"/>
    <property type="evidence" value="ECO:0007669"/>
    <property type="project" value="UniProtKB-EC"/>
</dbReference>
<evidence type="ECO:0000256" key="2">
    <source>
        <dbReference type="ARBA" id="ARBA00012343"/>
    </source>
</evidence>
<dbReference type="EC" id="4.3.2.5" evidence="2"/>
<protein>
    <recommendedName>
        <fullName evidence="2">peptidylamidoglycolate lyase</fullName>
        <ecNumber evidence="2">4.3.2.5</ecNumber>
    </recommendedName>
</protein>
<keyword evidence="10" id="KW-0325">Glycoprotein</keyword>
<keyword evidence="7 16" id="KW-1133">Transmembrane helix</keyword>
<comment type="subcellular location">
    <subcellularLocation>
        <location evidence="1">Membrane</location>
    </subcellularLocation>
</comment>
<evidence type="ECO:0000256" key="13">
    <source>
        <dbReference type="PIRSR" id="PIRSR600720-2"/>
    </source>
</evidence>
<evidence type="ECO:0000256" key="12">
    <source>
        <dbReference type="PIRSR" id="PIRSR600720-1"/>
    </source>
</evidence>
<dbReference type="PROSITE" id="PS50262">
    <property type="entry name" value="G_PROTEIN_RECEP_F1_2"/>
    <property type="match status" value="1"/>
</dbReference>
<dbReference type="InterPro" id="IPR000720">
    <property type="entry name" value="PHM/PAL"/>
</dbReference>
<feature type="transmembrane region" description="Helical" evidence="16">
    <location>
        <begin position="140"/>
        <end position="159"/>
    </location>
</feature>
<dbReference type="PRINTS" id="PR00790">
    <property type="entry name" value="PAMONOXGNASE"/>
</dbReference>
<feature type="binding site" evidence="13">
    <location>
        <position position="340"/>
    </location>
    <ligand>
        <name>Ca(2+)</name>
        <dbReference type="ChEBI" id="CHEBI:29108"/>
        <note>structural</note>
    </ligand>
</feature>
<keyword evidence="13" id="KW-0106">Calcium</keyword>
<feature type="transmembrane region" description="Helical" evidence="16">
    <location>
        <begin position="101"/>
        <end position="120"/>
    </location>
</feature>
<organism evidence="18 19">
    <name type="scientific">Adineta steineri</name>
    <dbReference type="NCBI Taxonomy" id="433720"/>
    <lineage>
        <taxon>Eukaryota</taxon>
        <taxon>Metazoa</taxon>
        <taxon>Spiralia</taxon>
        <taxon>Gnathifera</taxon>
        <taxon>Rotifera</taxon>
        <taxon>Eurotatoria</taxon>
        <taxon>Bdelloidea</taxon>
        <taxon>Adinetida</taxon>
        <taxon>Adinetidae</taxon>
        <taxon>Adineta</taxon>
    </lineage>
</organism>
<dbReference type="CDD" id="cd14958">
    <property type="entry name" value="NHL_PAL_like"/>
    <property type="match status" value="1"/>
</dbReference>
<keyword evidence="3 16" id="KW-0812">Transmembrane</keyword>
<feature type="binding site" evidence="13">
    <location>
        <position position="435"/>
    </location>
    <ligand>
        <name>Zn(2+)</name>
        <dbReference type="ChEBI" id="CHEBI:29105"/>
        <note>catalytic</note>
    </ligand>
</feature>
<keyword evidence="4 13" id="KW-0479">Metal-binding</keyword>
<feature type="domain" description="G-protein coupled receptors family 1 profile" evidence="17">
    <location>
        <begin position="38"/>
        <end position="237"/>
    </location>
</feature>
<keyword evidence="6" id="KW-0677">Repeat</keyword>
<feature type="binding site" evidence="12">
    <location>
        <position position="451"/>
    </location>
    <ligand>
        <name>a protein</name>
        <dbReference type="ChEBI" id="CHEBI:16541"/>
    </ligand>
    <ligandPart>
        <name>C-terminal Xaa-(2S)-2-hydroxyglycine residue</name>
        <dbReference type="ChEBI" id="CHEBI:142768"/>
    </ligandPart>
</feature>
<feature type="transmembrane region" description="Helical" evidence="16">
    <location>
        <begin position="20"/>
        <end position="48"/>
    </location>
</feature>
<feature type="binding site" evidence="13">
    <location>
        <position position="533"/>
    </location>
    <ligand>
        <name>Zn(2+)</name>
        <dbReference type="ChEBI" id="CHEBI:29105"/>
        <note>catalytic</note>
    </ligand>
</feature>
<feature type="binding site" evidence="13">
    <location>
        <position position="271"/>
    </location>
    <ligand>
        <name>Ca(2+)</name>
        <dbReference type="ChEBI" id="CHEBI:29108"/>
        <note>structural</note>
    </ligand>
</feature>